<dbReference type="Pfam" id="PF02321">
    <property type="entry name" value="OEP"/>
    <property type="match status" value="2"/>
</dbReference>
<evidence type="ECO:0000256" key="2">
    <source>
        <dbReference type="RuleBase" id="RU362097"/>
    </source>
</evidence>
<comment type="caution">
    <text evidence="4">The sequence shown here is derived from an EMBL/GenBank/DDBJ whole genome shotgun (WGS) entry which is preliminary data.</text>
</comment>
<dbReference type="EMBL" id="QQNB01000002">
    <property type="protein sequence ID" value="RDE06038.1"/>
    <property type="molecule type" value="Genomic_DNA"/>
</dbReference>
<comment type="subcellular location">
    <subcellularLocation>
        <location evidence="2">Cell membrane</location>
        <topology evidence="2">Lipid-anchor</topology>
    </subcellularLocation>
</comment>
<comment type="similarity">
    <text evidence="1 2">Belongs to the outer membrane factor (OMF) (TC 1.B.17) family.</text>
</comment>
<dbReference type="Gene3D" id="2.20.200.10">
    <property type="entry name" value="Outer membrane efflux proteins (OEP)"/>
    <property type="match status" value="1"/>
</dbReference>
<accession>A0A369VUM1</accession>
<organism evidence="4 5">
    <name type="scientific">Sphingomonas aracearum</name>
    <dbReference type="NCBI Taxonomy" id="2283317"/>
    <lineage>
        <taxon>Bacteria</taxon>
        <taxon>Pseudomonadati</taxon>
        <taxon>Pseudomonadota</taxon>
        <taxon>Alphaproteobacteria</taxon>
        <taxon>Sphingomonadales</taxon>
        <taxon>Sphingomonadaceae</taxon>
        <taxon>Sphingomonas</taxon>
    </lineage>
</organism>
<keyword evidence="5" id="KW-1185">Reference proteome</keyword>
<keyword evidence="2" id="KW-0564">Palmitate</keyword>
<dbReference type="NCBIfam" id="TIGR01845">
    <property type="entry name" value="outer_NodT"/>
    <property type="match status" value="1"/>
</dbReference>
<dbReference type="PROSITE" id="PS51257">
    <property type="entry name" value="PROKAR_LIPOPROTEIN"/>
    <property type="match status" value="1"/>
</dbReference>
<dbReference type="InterPro" id="IPR010131">
    <property type="entry name" value="MdtP/NodT-like"/>
</dbReference>
<sequence length="496" mass="51955">MRRSLSLFAGLLLAGCTVGPDYAGPPGVASDAAARGRFVRAEDAALTAAPGLARWWETLRDPTLSALVDDALAHSPSIDEALARIRAARAQLTSQQASQLPSVSANGSYLHARLPGSGLGALAGGESGGGESGSGAGSESGGEGGSSSLDFYNLGLTASWELDLFGGLRRGVEQRRALIGAREADLADAQVSLSAQVAQAYVDLRDVQARIRLNTQSTALQQRQVAFAEQRFRGGTVSLLDVERLRNQLESTQAQAIPLGAQRDGYLNQLAVLTGRTPGALDDTLGTIVEVPLPPAQVPIGDPATLIASRPDVRSAERVLASDTAAIGVNKARQLPGINFMGILGLGGTEPGDVFDPDKLTALLAPQLSWSFLDFGRNRAATRESEAQRDLSEATYRRTVLAALQDAEDALSRFGNTRAQLGQLALAEATARRAAGLNEQRVRAGTSTVSDQLDVERQRISATIAVAQARAQLTQSYIAVNKALGLGWTPAPPAAR</sequence>
<evidence type="ECO:0000313" key="5">
    <source>
        <dbReference type="Proteomes" id="UP000253918"/>
    </source>
</evidence>
<dbReference type="PANTHER" id="PTHR30203:SF25">
    <property type="entry name" value="OUTER MEMBRANE PROTEIN-RELATED"/>
    <property type="match status" value="1"/>
</dbReference>
<keyword evidence="2" id="KW-1134">Transmembrane beta strand</keyword>
<dbReference type="RefSeq" id="WP_114688108.1">
    <property type="nucleotide sequence ID" value="NZ_QQNB01000002.1"/>
</dbReference>
<evidence type="ECO:0000256" key="1">
    <source>
        <dbReference type="ARBA" id="ARBA00007613"/>
    </source>
</evidence>
<evidence type="ECO:0000313" key="4">
    <source>
        <dbReference type="EMBL" id="RDE06038.1"/>
    </source>
</evidence>
<dbReference type="Proteomes" id="UP000253918">
    <property type="component" value="Unassembled WGS sequence"/>
</dbReference>
<dbReference type="PANTHER" id="PTHR30203">
    <property type="entry name" value="OUTER MEMBRANE CATION EFFLUX PROTEIN"/>
    <property type="match status" value="1"/>
</dbReference>
<feature type="region of interest" description="Disordered" evidence="3">
    <location>
        <begin position="121"/>
        <end position="144"/>
    </location>
</feature>
<dbReference type="SUPFAM" id="SSF56954">
    <property type="entry name" value="Outer membrane efflux proteins (OEP)"/>
    <property type="match status" value="1"/>
</dbReference>
<dbReference type="InterPro" id="IPR003423">
    <property type="entry name" value="OMP_efflux"/>
</dbReference>
<dbReference type="GO" id="GO:0005886">
    <property type="term" value="C:plasma membrane"/>
    <property type="evidence" value="ECO:0007669"/>
    <property type="project" value="UniProtKB-SubCell"/>
</dbReference>
<protein>
    <submittedName>
        <fullName evidence="4">TolC family protein</fullName>
    </submittedName>
</protein>
<gene>
    <name evidence="4" type="ORF">DVW87_12785</name>
</gene>
<reference evidence="4 5" key="1">
    <citation type="submission" date="2018-07" db="EMBL/GenBank/DDBJ databases">
        <title>a novel species of Sphingomonas isolated from the rhizosphere soil of Araceae plant.</title>
        <authorList>
            <person name="Zhiyong W."/>
            <person name="Qinglan Z."/>
            <person name="Zhiwei F."/>
            <person name="Ding X."/>
            <person name="Gejiao W."/>
            <person name="Shixue Z."/>
        </authorList>
    </citation>
    <scope>NUCLEOTIDE SEQUENCE [LARGE SCALE GENOMIC DNA]</scope>
    <source>
        <strain evidence="4 5">WZY 27</strain>
    </source>
</reference>
<name>A0A369VUM1_9SPHN</name>
<proteinExistence type="inferred from homology"/>
<dbReference type="GO" id="GO:0015562">
    <property type="term" value="F:efflux transmembrane transporter activity"/>
    <property type="evidence" value="ECO:0007669"/>
    <property type="project" value="InterPro"/>
</dbReference>
<dbReference type="AlphaFoldDB" id="A0A369VUM1"/>
<keyword evidence="2" id="KW-0449">Lipoprotein</keyword>
<keyword evidence="2" id="KW-0812">Transmembrane</keyword>
<dbReference type="Gene3D" id="1.20.1600.10">
    <property type="entry name" value="Outer membrane efflux proteins (OEP)"/>
    <property type="match status" value="1"/>
</dbReference>
<dbReference type="OrthoDB" id="7181739at2"/>
<evidence type="ECO:0000256" key="3">
    <source>
        <dbReference type="SAM" id="MobiDB-lite"/>
    </source>
</evidence>
<feature type="chain" id="PRO_5016479854" evidence="2">
    <location>
        <begin position="24"/>
        <end position="496"/>
    </location>
</feature>
<keyword evidence="2" id="KW-0732">Signal</keyword>
<feature type="signal peptide" evidence="2">
    <location>
        <begin position="1"/>
        <end position="23"/>
    </location>
</feature>
<keyword evidence="2" id="KW-0472">Membrane</keyword>